<dbReference type="Pfam" id="PF10818">
    <property type="entry name" value="SecM_small"/>
    <property type="match status" value="1"/>
</dbReference>
<dbReference type="EMBL" id="SNYQ01000003">
    <property type="protein sequence ID" value="TDQ58123.1"/>
    <property type="molecule type" value="Genomic_DNA"/>
</dbReference>
<accession>A0A4R6VCV2</accession>
<dbReference type="NCBIfam" id="NF038363">
    <property type="entry name" value="SecM_small"/>
    <property type="match status" value="1"/>
</dbReference>
<keyword evidence="2" id="KW-1185">Reference proteome</keyword>
<gene>
    <name evidence="1" type="ORF">EDC45_1196</name>
</gene>
<protein>
    <submittedName>
        <fullName evidence="1">Uncharacterized protein DUF2547</fullName>
    </submittedName>
</protein>
<organism evidence="1 2">
    <name type="scientific">Mesocricetibacter intestinalis</name>
    <dbReference type="NCBI Taxonomy" id="1521930"/>
    <lineage>
        <taxon>Bacteria</taxon>
        <taxon>Pseudomonadati</taxon>
        <taxon>Pseudomonadota</taxon>
        <taxon>Gammaproteobacteria</taxon>
        <taxon>Pasteurellales</taxon>
        <taxon>Pasteurellaceae</taxon>
        <taxon>Mesocricetibacter</taxon>
    </lineage>
</organism>
<proteinExistence type="predicted"/>
<sequence>MILHKGKQNFWSQLLISMIAIFALPQVQGNQPVQTNANYQTQSAYQIQRQALLASASSVQKTIVRQIRLSESKLIPAAQNKTETNFNGHQIRFHTPIRAGPFITML</sequence>
<dbReference type="RefSeq" id="WP_133544443.1">
    <property type="nucleotide sequence ID" value="NZ_SNYQ01000003.1"/>
</dbReference>
<dbReference type="InterPro" id="IPR020508">
    <property type="entry name" value="SecM_small"/>
</dbReference>
<dbReference type="OrthoDB" id="5679130at2"/>
<dbReference type="Proteomes" id="UP000295657">
    <property type="component" value="Unassembled WGS sequence"/>
</dbReference>
<comment type="caution">
    <text evidence="1">The sequence shown here is derived from an EMBL/GenBank/DDBJ whole genome shotgun (WGS) entry which is preliminary data.</text>
</comment>
<reference evidence="1 2" key="1">
    <citation type="submission" date="2019-03" db="EMBL/GenBank/DDBJ databases">
        <title>Genomic Encyclopedia of Type Strains, Phase IV (KMG-IV): sequencing the most valuable type-strain genomes for metagenomic binning, comparative biology and taxonomic classification.</title>
        <authorList>
            <person name="Goeker M."/>
        </authorList>
    </citation>
    <scope>NUCLEOTIDE SEQUENCE [LARGE SCALE GENOMIC DNA]</scope>
    <source>
        <strain evidence="1 2">DSM 28403</strain>
    </source>
</reference>
<name>A0A4R6VCV2_9PAST</name>
<evidence type="ECO:0000313" key="1">
    <source>
        <dbReference type="EMBL" id="TDQ58123.1"/>
    </source>
</evidence>
<dbReference type="AlphaFoldDB" id="A0A4R6VCV2"/>
<evidence type="ECO:0000313" key="2">
    <source>
        <dbReference type="Proteomes" id="UP000295657"/>
    </source>
</evidence>